<keyword evidence="3" id="KW-1185">Reference proteome</keyword>
<comment type="caution">
    <text evidence="2">The sequence shown here is derived from an EMBL/GenBank/DDBJ whole genome shotgun (WGS) entry which is preliminary data.</text>
</comment>
<gene>
    <name evidence="2" type="ORF">GCM10007962_21310</name>
</gene>
<dbReference type="AlphaFoldDB" id="A0A8J3BJI8"/>
<feature type="domain" description="N-acetyltransferase" evidence="1">
    <location>
        <begin position="2"/>
        <end position="139"/>
    </location>
</feature>
<accession>A0A8J3BJI8</accession>
<sequence length="139" mass="15881">MVEIRSLVKEDFESIASLSNQLGYIINPQDLLVQLKTILKDGNHHLFGAIKDNKLVGYIHSTQVIGLTSLPFTEIMALIVCEKERGNGIGKQLVKKIENVCSDKKIRVRCNSKRELAHKFYYNMNFSLNKEQKVFEKAI</sequence>
<dbReference type="Proteomes" id="UP000612329">
    <property type="component" value="Unassembled WGS sequence"/>
</dbReference>
<evidence type="ECO:0000259" key="1">
    <source>
        <dbReference type="PROSITE" id="PS51186"/>
    </source>
</evidence>
<dbReference type="SUPFAM" id="SSF55729">
    <property type="entry name" value="Acyl-CoA N-acyltransferases (Nat)"/>
    <property type="match status" value="1"/>
</dbReference>
<dbReference type="Pfam" id="PF00583">
    <property type="entry name" value="Acetyltransf_1"/>
    <property type="match status" value="1"/>
</dbReference>
<reference evidence="2" key="1">
    <citation type="journal article" date="2014" name="Int. J. Syst. Evol. Microbiol.">
        <title>Complete genome sequence of Corynebacterium casei LMG S-19264T (=DSM 44701T), isolated from a smear-ripened cheese.</title>
        <authorList>
            <consortium name="US DOE Joint Genome Institute (JGI-PGF)"/>
            <person name="Walter F."/>
            <person name="Albersmeier A."/>
            <person name="Kalinowski J."/>
            <person name="Ruckert C."/>
        </authorList>
    </citation>
    <scope>NUCLEOTIDE SEQUENCE</scope>
    <source>
        <strain evidence="2">JCM 12862</strain>
    </source>
</reference>
<dbReference type="CDD" id="cd04301">
    <property type="entry name" value="NAT_SF"/>
    <property type="match status" value="1"/>
</dbReference>
<dbReference type="InterPro" id="IPR000182">
    <property type="entry name" value="GNAT_dom"/>
</dbReference>
<dbReference type="GO" id="GO:0016747">
    <property type="term" value="F:acyltransferase activity, transferring groups other than amino-acyl groups"/>
    <property type="evidence" value="ECO:0007669"/>
    <property type="project" value="InterPro"/>
</dbReference>
<dbReference type="Gene3D" id="3.40.630.30">
    <property type="match status" value="1"/>
</dbReference>
<evidence type="ECO:0000313" key="2">
    <source>
        <dbReference type="EMBL" id="GGK26773.1"/>
    </source>
</evidence>
<dbReference type="EMBL" id="BMNR01000004">
    <property type="protein sequence ID" value="GGK26773.1"/>
    <property type="molecule type" value="Genomic_DNA"/>
</dbReference>
<dbReference type="PROSITE" id="PS51186">
    <property type="entry name" value="GNAT"/>
    <property type="match status" value="1"/>
</dbReference>
<evidence type="ECO:0000313" key="3">
    <source>
        <dbReference type="Proteomes" id="UP000612329"/>
    </source>
</evidence>
<protein>
    <submittedName>
        <fullName evidence="2">N-acetyltransferase</fullName>
    </submittedName>
</protein>
<dbReference type="RefSeq" id="WP_188652863.1">
    <property type="nucleotide sequence ID" value="NZ_BMNR01000004.1"/>
</dbReference>
<proteinExistence type="predicted"/>
<name>A0A8J3BJI8_9FLAO</name>
<dbReference type="InterPro" id="IPR016181">
    <property type="entry name" value="Acyl_CoA_acyltransferase"/>
</dbReference>
<organism evidence="2 3">
    <name type="scientific">Yeosuana aromativorans</name>
    <dbReference type="NCBI Taxonomy" id="288019"/>
    <lineage>
        <taxon>Bacteria</taxon>
        <taxon>Pseudomonadati</taxon>
        <taxon>Bacteroidota</taxon>
        <taxon>Flavobacteriia</taxon>
        <taxon>Flavobacteriales</taxon>
        <taxon>Flavobacteriaceae</taxon>
        <taxon>Yeosuana</taxon>
    </lineage>
</organism>
<reference evidence="2" key="2">
    <citation type="submission" date="2020-09" db="EMBL/GenBank/DDBJ databases">
        <authorList>
            <person name="Sun Q."/>
            <person name="Ohkuma M."/>
        </authorList>
    </citation>
    <scope>NUCLEOTIDE SEQUENCE</scope>
    <source>
        <strain evidence="2">JCM 12862</strain>
    </source>
</reference>